<accession>A0A4D7QQQ2</accession>
<dbReference type="KEGG" id="paqt:E8L99_18330"/>
<dbReference type="EMBL" id="CP039865">
    <property type="protein sequence ID" value="QCK87574.1"/>
    <property type="molecule type" value="Genomic_DNA"/>
</dbReference>
<protein>
    <submittedName>
        <fullName evidence="1">TIGR00725 family protein</fullName>
    </submittedName>
</protein>
<dbReference type="Gene3D" id="3.40.50.450">
    <property type="match status" value="1"/>
</dbReference>
<reference evidence="1 2" key="1">
    <citation type="submission" date="2019-04" db="EMBL/GenBank/DDBJ databases">
        <title>Phreatobacter aquaticus sp. nov.</title>
        <authorList>
            <person name="Choi A."/>
            <person name="Baek K."/>
        </authorList>
    </citation>
    <scope>NUCLEOTIDE SEQUENCE [LARGE SCALE GENOMIC DNA]</scope>
    <source>
        <strain evidence="1 2">NMCR1094</strain>
    </source>
</reference>
<name>A0A4D7QQQ2_9HYPH</name>
<keyword evidence="2" id="KW-1185">Reference proteome</keyword>
<dbReference type="InterPro" id="IPR041164">
    <property type="entry name" value="LDcluster4"/>
</dbReference>
<evidence type="ECO:0000313" key="2">
    <source>
        <dbReference type="Proteomes" id="UP000298588"/>
    </source>
</evidence>
<dbReference type="GO" id="GO:0005829">
    <property type="term" value="C:cytosol"/>
    <property type="evidence" value="ECO:0007669"/>
    <property type="project" value="TreeGrafter"/>
</dbReference>
<dbReference type="NCBIfam" id="TIGR00725">
    <property type="entry name" value="TIGR00725 family protein"/>
    <property type="match status" value="1"/>
</dbReference>
<dbReference type="RefSeq" id="WP_137100903.1">
    <property type="nucleotide sequence ID" value="NZ_CP039865.1"/>
</dbReference>
<dbReference type="PANTHER" id="PTHR43393:SF3">
    <property type="entry name" value="LYSINE DECARBOXYLASE-LIKE PROTEIN"/>
    <property type="match status" value="1"/>
</dbReference>
<evidence type="ECO:0000313" key="1">
    <source>
        <dbReference type="EMBL" id="QCK87574.1"/>
    </source>
</evidence>
<dbReference type="AlphaFoldDB" id="A0A4D7QQQ2"/>
<dbReference type="InterPro" id="IPR052341">
    <property type="entry name" value="LOG_family_nucleotidases"/>
</dbReference>
<proteinExistence type="predicted"/>
<dbReference type="PANTHER" id="PTHR43393">
    <property type="entry name" value="CYTOKININ RIBOSIDE 5'-MONOPHOSPHATE PHOSPHORIBOHYDROLASE"/>
    <property type="match status" value="1"/>
</dbReference>
<dbReference type="Pfam" id="PF18306">
    <property type="entry name" value="LDcluster4"/>
    <property type="match status" value="1"/>
</dbReference>
<dbReference type="InterPro" id="IPR005268">
    <property type="entry name" value="CHP00725"/>
</dbReference>
<organism evidence="1 2">
    <name type="scientific">Phreatobacter aquaticus</name>
    <dbReference type="NCBI Taxonomy" id="2570229"/>
    <lineage>
        <taxon>Bacteria</taxon>
        <taxon>Pseudomonadati</taxon>
        <taxon>Pseudomonadota</taxon>
        <taxon>Alphaproteobacteria</taxon>
        <taxon>Hyphomicrobiales</taxon>
        <taxon>Phreatobacteraceae</taxon>
        <taxon>Phreatobacter</taxon>
    </lineage>
</organism>
<dbReference type="SUPFAM" id="SSF102405">
    <property type="entry name" value="MCP/YpsA-like"/>
    <property type="match status" value="1"/>
</dbReference>
<sequence length="213" mass="22620">MPTIDQPLLINSADGALHRGRERFDAWALAWRPAEPLSDGRPIEPRAALTHLFARRDTRRVPVGVIGPRDATASEYERAFGLGKALASIGFTVICGGRQGAMEAVSKGVAEAGGIPIGILPDHDWQEANDFVAIPLATGIGEARNAIIATASFALVAVGGGYGTLSEMALGLRLGRLVIAMPESHHVEGAVQLTEIADVCEHLTRRYLVLDRG</sequence>
<dbReference type="Proteomes" id="UP000298588">
    <property type="component" value="Chromosome"/>
</dbReference>
<dbReference type="OrthoDB" id="9794039at2"/>
<gene>
    <name evidence="1" type="ORF">E8L99_18330</name>
</gene>